<gene>
    <name evidence="3" type="ORF">GCM10010430_77860</name>
</gene>
<keyword evidence="1" id="KW-0175">Coiled coil</keyword>
<reference evidence="3 4" key="1">
    <citation type="journal article" date="2019" name="Int. J. Syst. Evol. Microbiol.">
        <title>The Global Catalogue of Microorganisms (GCM) 10K type strain sequencing project: providing services to taxonomists for standard genome sequencing and annotation.</title>
        <authorList>
            <consortium name="The Broad Institute Genomics Platform"/>
            <consortium name="The Broad Institute Genome Sequencing Center for Infectious Disease"/>
            <person name="Wu L."/>
            <person name="Ma J."/>
        </authorList>
    </citation>
    <scope>NUCLEOTIDE SEQUENCE [LARGE SCALE GENOMIC DNA]</scope>
    <source>
        <strain evidence="3 4">JCM 7356</strain>
    </source>
</reference>
<sequence length="330" mass="36256">MEDFDAVAERLYGLPPDRFTAARNAATEQARHGGERALADRIRRLRRPTQGAWLVNLLTRTDPAGVRHLLDLGCALREAQERLEGERMRELTAQRHRLAGQLVDAARTAATARGHRIGQSALAELEQTLLAATGSQTAASVLAAGRLTEALPPATTTDTLATLATLALPNRPAAPAAPAPAHSAHPPSLRTDDRARPAPPTRASEQTDLADRRWAERLNQASDVDARAERDLDLARQTVQRLDRELERLAAVREKATSRAERAASRLRQAQAEAEQAVRERDDAERAYVRKQGEWEDARRAVKKAEWAAEAARRQVEELAAKAARRNGGR</sequence>
<evidence type="ECO:0000256" key="1">
    <source>
        <dbReference type="SAM" id="Coils"/>
    </source>
</evidence>
<feature type="region of interest" description="Disordered" evidence="2">
    <location>
        <begin position="171"/>
        <end position="211"/>
    </location>
</feature>
<evidence type="ECO:0008006" key="5">
    <source>
        <dbReference type="Google" id="ProtNLM"/>
    </source>
</evidence>
<evidence type="ECO:0000313" key="3">
    <source>
        <dbReference type="EMBL" id="GAA2280290.1"/>
    </source>
</evidence>
<organism evidence="3 4">
    <name type="scientific">Kitasatospora cystarginea</name>
    <dbReference type="NCBI Taxonomy" id="58350"/>
    <lineage>
        <taxon>Bacteria</taxon>
        <taxon>Bacillati</taxon>
        <taxon>Actinomycetota</taxon>
        <taxon>Actinomycetes</taxon>
        <taxon>Kitasatosporales</taxon>
        <taxon>Streptomycetaceae</taxon>
        <taxon>Kitasatospora</taxon>
    </lineage>
</organism>
<comment type="caution">
    <text evidence="3">The sequence shown here is derived from an EMBL/GenBank/DDBJ whole genome shotgun (WGS) entry which is preliminary data.</text>
</comment>
<keyword evidence="4" id="KW-1185">Reference proteome</keyword>
<proteinExistence type="predicted"/>
<feature type="coiled-coil region" evidence="1">
    <location>
        <begin position="225"/>
        <end position="322"/>
    </location>
</feature>
<dbReference type="RefSeq" id="WP_344641288.1">
    <property type="nucleotide sequence ID" value="NZ_BAAATR010000074.1"/>
</dbReference>
<dbReference type="EMBL" id="BAAATR010000074">
    <property type="protein sequence ID" value="GAA2280290.1"/>
    <property type="molecule type" value="Genomic_DNA"/>
</dbReference>
<accession>A0ABN3F1A7</accession>
<feature type="compositionally biased region" description="Low complexity" evidence="2">
    <location>
        <begin position="171"/>
        <end position="189"/>
    </location>
</feature>
<name>A0ABN3F1A7_9ACTN</name>
<protein>
    <recommendedName>
        <fullName evidence="5">Transposase</fullName>
    </recommendedName>
</protein>
<evidence type="ECO:0000313" key="4">
    <source>
        <dbReference type="Proteomes" id="UP001500305"/>
    </source>
</evidence>
<evidence type="ECO:0000256" key="2">
    <source>
        <dbReference type="SAM" id="MobiDB-lite"/>
    </source>
</evidence>
<dbReference type="Proteomes" id="UP001500305">
    <property type="component" value="Unassembled WGS sequence"/>
</dbReference>